<sequence>MKKAINLIGWVFVLLTMLTLTFTLLTTYLFVRQISYFDSYSTFQLCMALTMIIWAIRMFIDKKERTQNLLYSVSCTLIAMGAVYFMYIGVF</sequence>
<proteinExistence type="predicted"/>
<dbReference type="AlphaFoldDB" id="A0A0H3J3N1"/>
<feature type="transmembrane region" description="Helical" evidence="1">
    <location>
        <begin position="42"/>
        <end position="60"/>
    </location>
</feature>
<evidence type="ECO:0000313" key="3">
    <source>
        <dbReference type="EMBL" id="KRU12568.1"/>
    </source>
</evidence>
<evidence type="ECO:0000313" key="2">
    <source>
        <dbReference type="EMBL" id="AJA51425.1"/>
    </source>
</evidence>
<dbReference type="RefSeq" id="WP_003446271.1">
    <property type="nucleotide sequence ID" value="NZ_ANZB01000009.1"/>
</dbReference>
<keyword evidence="1" id="KW-1133">Transmembrane helix</keyword>
<evidence type="ECO:0000313" key="4">
    <source>
        <dbReference type="Proteomes" id="UP000028042"/>
    </source>
</evidence>
<reference evidence="3" key="2">
    <citation type="submission" date="2015-10" db="EMBL/GenBank/DDBJ databases">
        <title>Improved Draft Genome Sequence of Clostridium pasteurianum Strain ATCC 6013 (DSM 525) Using a Hybrid Next-Generation Sequencing Approach.</title>
        <authorList>
            <person name="Pyne M.E."/>
            <person name="Utturkar S.M."/>
            <person name="Brown S.D."/>
            <person name="Moo-Young M."/>
            <person name="Chung D.A."/>
            <person name="Chou P.C."/>
        </authorList>
    </citation>
    <scope>NUCLEOTIDE SEQUENCE</scope>
    <source>
        <strain evidence="3">ATCC 6013</strain>
    </source>
</reference>
<reference evidence="3 4" key="3">
    <citation type="journal article" name="Genome Announc.">
        <title>Improved Draft Genome Sequence of Clostridium pasteurianum Strain ATCC 6013 (DSM 525) Using a Hybrid Next-Generation Sequencing Approach.</title>
        <authorList>
            <person name="Pyne M.E."/>
            <person name="Utturkar S."/>
            <person name="Brown S.D."/>
            <person name="Moo-Young M."/>
            <person name="Chung D.A."/>
            <person name="Chou C.P."/>
        </authorList>
    </citation>
    <scope>NUCLEOTIDE SEQUENCE [LARGE SCALE GENOMIC DNA]</scope>
    <source>
        <strain evidence="3 4">ATCC 6013</strain>
    </source>
</reference>
<reference evidence="2 5" key="1">
    <citation type="journal article" date="2015" name="Genome Announc.">
        <title>Complete Genome Sequence of the Nitrogen-Fixing and Solvent-Producing Clostridium pasteurianum DSM 525.</title>
        <authorList>
            <person name="Poehlein A."/>
            <person name="Grosse-Honebrink A."/>
            <person name="Zhang Y."/>
            <person name="Minton N.P."/>
            <person name="Daniel R."/>
        </authorList>
    </citation>
    <scope>NUCLEOTIDE SEQUENCE [LARGE SCALE GENOMIC DNA]</scope>
    <source>
        <strain evidence="2">DSM 525</strain>
        <strain evidence="5">DSM 525 / ATCC 6013</strain>
    </source>
</reference>
<dbReference type="EMBL" id="CP009268">
    <property type="protein sequence ID" value="AJA51425.1"/>
    <property type="molecule type" value="Genomic_DNA"/>
</dbReference>
<organism evidence="2 5">
    <name type="scientific">Clostridium pasteurianum DSM 525 = ATCC 6013</name>
    <dbReference type="NCBI Taxonomy" id="1262449"/>
    <lineage>
        <taxon>Bacteria</taxon>
        <taxon>Bacillati</taxon>
        <taxon>Bacillota</taxon>
        <taxon>Clostridia</taxon>
        <taxon>Eubacteriales</taxon>
        <taxon>Clostridiaceae</taxon>
        <taxon>Clostridium</taxon>
    </lineage>
</organism>
<dbReference type="KEGG" id="cpat:CLPA_c13380"/>
<protein>
    <submittedName>
        <fullName evidence="2">Uncharacterized protein</fullName>
    </submittedName>
</protein>
<dbReference type="EMBL" id="JPGY02000001">
    <property type="protein sequence ID" value="KRU12568.1"/>
    <property type="molecule type" value="Genomic_DNA"/>
</dbReference>
<evidence type="ECO:0000313" key="5">
    <source>
        <dbReference type="Proteomes" id="UP000030905"/>
    </source>
</evidence>
<keyword evidence="1" id="KW-0812">Transmembrane</keyword>
<name>A0A0H3J3N1_CLOPA</name>
<gene>
    <name evidence="2" type="ORF">CLPA_c13380</name>
    <name evidence="3" type="ORF">CP6013_01816</name>
</gene>
<evidence type="ECO:0000256" key="1">
    <source>
        <dbReference type="SAM" id="Phobius"/>
    </source>
</evidence>
<dbReference type="KEGG" id="cpae:CPAST_c13380"/>
<dbReference type="Proteomes" id="UP000028042">
    <property type="component" value="Unassembled WGS sequence"/>
</dbReference>
<feature type="transmembrane region" description="Helical" evidence="1">
    <location>
        <begin position="7"/>
        <end position="30"/>
    </location>
</feature>
<dbReference type="GeneID" id="93073516"/>
<keyword evidence="1" id="KW-0472">Membrane</keyword>
<accession>A0A0H3J3N1</accession>
<keyword evidence="5" id="KW-1185">Reference proteome</keyword>
<dbReference type="PATRIC" id="fig|1262449.3.peg.2757"/>
<dbReference type="Proteomes" id="UP000030905">
    <property type="component" value="Chromosome"/>
</dbReference>
<dbReference type="eggNOG" id="ENOG502ZU1K">
    <property type="taxonomic scope" value="Bacteria"/>
</dbReference>
<feature type="transmembrane region" description="Helical" evidence="1">
    <location>
        <begin position="69"/>
        <end position="90"/>
    </location>
</feature>